<dbReference type="EMBL" id="UINC01138668">
    <property type="protein sequence ID" value="SVD24759.1"/>
    <property type="molecule type" value="Genomic_DNA"/>
</dbReference>
<reference evidence="1" key="1">
    <citation type="submission" date="2018-05" db="EMBL/GenBank/DDBJ databases">
        <authorList>
            <person name="Lanie J.A."/>
            <person name="Ng W.-L."/>
            <person name="Kazmierczak K.M."/>
            <person name="Andrzejewski T.M."/>
            <person name="Davidsen T.M."/>
            <person name="Wayne K.J."/>
            <person name="Tettelin H."/>
            <person name="Glass J.I."/>
            <person name="Rusch D."/>
            <person name="Podicherti R."/>
            <person name="Tsui H.-C.T."/>
            <person name="Winkler M.E."/>
        </authorList>
    </citation>
    <scope>NUCLEOTIDE SEQUENCE</scope>
</reference>
<dbReference type="AlphaFoldDB" id="A0A382TRP8"/>
<organism evidence="1">
    <name type="scientific">marine metagenome</name>
    <dbReference type="NCBI Taxonomy" id="408172"/>
    <lineage>
        <taxon>unclassified sequences</taxon>
        <taxon>metagenomes</taxon>
        <taxon>ecological metagenomes</taxon>
    </lineage>
</organism>
<evidence type="ECO:0008006" key="2">
    <source>
        <dbReference type="Google" id="ProtNLM"/>
    </source>
</evidence>
<dbReference type="Pfam" id="PF11376">
    <property type="entry name" value="DUF3179"/>
    <property type="match status" value="1"/>
</dbReference>
<name>A0A382TRP8_9ZZZZ</name>
<evidence type="ECO:0000313" key="1">
    <source>
        <dbReference type="EMBL" id="SVD24759.1"/>
    </source>
</evidence>
<proteinExistence type="predicted"/>
<dbReference type="InterPro" id="IPR021516">
    <property type="entry name" value="DUF3179"/>
</dbReference>
<protein>
    <recommendedName>
        <fullName evidence="2">DUF3179 domain-containing protein</fullName>
    </recommendedName>
</protein>
<accession>A0A382TRP8</accession>
<sequence>MLKLTGNYFLETLCGLFAVIALCGFDTSRHSIPVDDIYDGGPGKDGIPAILHPKIISAEEAGQTFLKKSDRILGVVQNGQAKAYPIKILNWHEIVNDRIGGGSMVVTYCPLCGTGMVFDTKVNGRKLTFGVSGLLYQSDMLF</sequence>
<gene>
    <name evidence="1" type="ORF">METZ01_LOCUS377613</name>
</gene>